<sequence>MTKTIYQGNPEEELPPPPYPPQPMAGTARHFQTLRLHLTLPTPQHPISQVLPREPLILHNNPHWGLLIDFGRKTRLCFICPSRRPEGQTKLERTGSSSHDPLSSTTSPSPPLSCLIGNIIPQLTPRNRKP</sequence>
<feature type="compositionally biased region" description="Low complexity" evidence="1">
    <location>
        <begin position="96"/>
        <end position="107"/>
    </location>
</feature>
<proteinExistence type="predicted"/>
<feature type="region of interest" description="Disordered" evidence="1">
    <location>
        <begin position="83"/>
        <end position="130"/>
    </location>
</feature>
<feature type="compositionally biased region" description="Basic and acidic residues" evidence="1">
    <location>
        <begin position="83"/>
        <end position="93"/>
    </location>
</feature>
<evidence type="ECO:0000313" key="2">
    <source>
        <dbReference type="EMBL" id="KAF6323405.1"/>
    </source>
</evidence>
<evidence type="ECO:0000313" key="3">
    <source>
        <dbReference type="Proteomes" id="UP000585614"/>
    </source>
</evidence>
<dbReference type="EMBL" id="JACAGC010000013">
    <property type="protein sequence ID" value="KAF6323405.1"/>
    <property type="molecule type" value="Genomic_DNA"/>
</dbReference>
<feature type="region of interest" description="Disordered" evidence="1">
    <location>
        <begin position="1"/>
        <end position="27"/>
    </location>
</feature>
<organism evidence="2 3">
    <name type="scientific">Rhinolophus ferrumequinum</name>
    <name type="common">Greater horseshoe bat</name>
    <dbReference type="NCBI Taxonomy" id="59479"/>
    <lineage>
        <taxon>Eukaryota</taxon>
        <taxon>Metazoa</taxon>
        <taxon>Chordata</taxon>
        <taxon>Craniata</taxon>
        <taxon>Vertebrata</taxon>
        <taxon>Euteleostomi</taxon>
        <taxon>Mammalia</taxon>
        <taxon>Eutheria</taxon>
        <taxon>Laurasiatheria</taxon>
        <taxon>Chiroptera</taxon>
        <taxon>Yinpterochiroptera</taxon>
        <taxon>Rhinolophoidea</taxon>
        <taxon>Rhinolophidae</taxon>
        <taxon>Rhinolophinae</taxon>
        <taxon>Rhinolophus</taxon>
    </lineage>
</organism>
<name>A0A7J7VDY3_RHIFE</name>
<dbReference type="Proteomes" id="UP000585614">
    <property type="component" value="Unassembled WGS sequence"/>
</dbReference>
<evidence type="ECO:0000256" key="1">
    <source>
        <dbReference type="SAM" id="MobiDB-lite"/>
    </source>
</evidence>
<protein>
    <submittedName>
        <fullName evidence="2">Uncharacterized protein</fullName>
    </submittedName>
</protein>
<gene>
    <name evidence="2" type="ORF">mRhiFer1_008382</name>
</gene>
<comment type="caution">
    <text evidence="2">The sequence shown here is derived from an EMBL/GenBank/DDBJ whole genome shotgun (WGS) entry which is preliminary data.</text>
</comment>
<dbReference type="AlphaFoldDB" id="A0A7J7VDY3"/>
<accession>A0A7J7VDY3</accession>
<reference evidence="2 3" key="1">
    <citation type="journal article" date="2020" name="Nature">
        <title>Six reference-quality genomes reveal evolution of bat adaptations.</title>
        <authorList>
            <person name="Jebb D."/>
            <person name="Huang Z."/>
            <person name="Pippel M."/>
            <person name="Hughes G.M."/>
            <person name="Lavrichenko K."/>
            <person name="Devanna P."/>
            <person name="Winkler S."/>
            <person name="Jermiin L.S."/>
            <person name="Skirmuntt E.C."/>
            <person name="Katzourakis A."/>
            <person name="Burkitt-Gray L."/>
            <person name="Ray D.A."/>
            <person name="Sullivan K.A.M."/>
            <person name="Roscito J.G."/>
            <person name="Kirilenko B.M."/>
            <person name="Davalos L.M."/>
            <person name="Corthals A.P."/>
            <person name="Power M.L."/>
            <person name="Jones G."/>
            <person name="Ransome R.D."/>
            <person name="Dechmann D.K.N."/>
            <person name="Locatelli A.G."/>
            <person name="Puechmaille S.J."/>
            <person name="Fedrigo O."/>
            <person name="Jarvis E.D."/>
            <person name="Hiller M."/>
            <person name="Vernes S.C."/>
            <person name="Myers E.W."/>
            <person name="Teeling E.C."/>
        </authorList>
    </citation>
    <scope>NUCLEOTIDE SEQUENCE [LARGE SCALE GENOMIC DNA]</scope>
    <source>
        <strain evidence="2">MRhiFer1</strain>
        <tissue evidence="2">Lung</tissue>
    </source>
</reference>